<dbReference type="Pfam" id="PF14497">
    <property type="entry name" value="GST_C_3"/>
    <property type="match status" value="3"/>
</dbReference>
<dbReference type="FunFam" id="1.20.1050.10:FF:000031">
    <property type="entry name" value="Glutathione S-Transferase"/>
    <property type="match status" value="3"/>
</dbReference>
<dbReference type="GO" id="GO:0006749">
    <property type="term" value="P:glutathione metabolic process"/>
    <property type="evidence" value="ECO:0007669"/>
    <property type="project" value="TreeGrafter"/>
</dbReference>
<feature type="domain" description="GST C-terminal" evidence="7">
    <location>
        <begin position="65"/>
        <end position="189"/>
    </location>
</feature>
<dbReference type="Gene3D" id="1.20.1050.10">
    <property type="match status" value="3"/>
</dbReference>
<reference evidence="8 9" key="2">
    <citation type="submission" date="2018-11" db="EMBL/GenBank/DDBJ databases">
        <authorList>
            <consortium name="Pathogen Informatics"/>
        </authorList>
    </citation>
    <scope>NUCLEOTIDE SEQUENCE [LARGE SCALE GENOMIC DNA]</scope>
</reference>
<dbReference type="SUPFAM" id="SSF47616">
    <property type="entry name" value="GST C-terminal domain-like"/>
    <property type="match status" value="3"/>
</dbReference>
<proteinExistence type="inferred from homology"/>
<comment type="catalytic activity">
    <reaction evidence="4">
        <text>RX + glutathione = an S-substituted glutathione + a halide anion + H(+)</text>
        <dbReference type="Rhea" id="RHEA:16437"/>
        <dbReference type="ChEBI" id="CHEBI:15378"/>
        <dbReference type="ChEBI" id="CHEBI:16042"/>
        <dbReference type="ChEBI" id="CHEBI:17792"/>
        <dbReference type="ChEBI" id="CHEBI:57925"/>
        <dbReference type="ChEBI" id="CHEBI:90779"/>
        <dbReference type="EC" id="2.5.1.18"/>
    </reaction>
</comment>
<evidence type="ECO:0000256" key="4">
    <source>
        <dbReference type="ARBA" id="ARBA00047960"/>
    </source>
</evidence>
<keyword evidence="2" id="KW-0808">Transferase</keyword>
<feature type="domain" description="GST C-terminal" evidence="7">
    <location>
        <begin position="233"/>
        <end position="359"/>
    </location>
</feature>
<evidence type="ECO:0000259" key="7">
    <source>
        <dbReference type="PROSITE" id="PS50405"/>
    </source>
</evidence>
<dbReference type="SUPFAM" id="SSF52833">
    <property type="entry name" value="Thioredoxin-like"/>
    <property type="match status" value="2"/>
</dbReference>
<evidence type="ECO:0000313" key="9">
    <source>
        <dbReference type="Proteomes" id="UP000271162"/>
    </source>
</evidence>
<dbReference type="GO" id="GO:0004364">
    <property type="term" value="F:glutathione transferase activity"/>
    <property type="evidence" value="ECO:0007669"/>
    <property type="project" value="UniProtKB-EC"/>
</dbReference>
<comment type="similarity">
    <text evidence="3">Belongs to the GST superfamily. Sigma family.</text>
</comment>
<dbReference type="PROSITE" id="PS50405">
    <property type="entry name" value="GST_CTER"/>
    <property type="match status" value="3"/>
</dbReference>
<dbReference type="EC" id="2.5.1.18" evidence="1"/>
<dbReference type="InterPro" id="IPR036249">
    <property type="entry name" value="Thioredoxin-like_sf"/>
</dbReference>
<feature type="domain" description="GST C-terminal" evidence="7">
    <location>
        <begin position="357"/>
        <end position="476"/>
    </location>
</feature>
<dbReference type="Pfam" id="PF02798">
    <property type="entry name" value="GST_N"/>
    <property type="match status" value="1"/>
</dbReference>
<dbReference type="InterPro" id="IPR040079">
    <property type="entry name" value="Glutathione_S-Trfase"/>
</dbReference>
<dbReference type="Proteomes" id="UP000271162">
    <property type="component" value="Unassembled WGS sequence"/>
</dbReference>
<sequence length="476" mass="54094">MNFKIFALAGQEYDDVRIPREELAALKPELPFGQVPVLEVDGKKIAQSYAMARYVARQFGYAGKNAFDEALVDSLADQCKDFFIETRPYVLVKLGFNEGNVEDVAKEQVLPAREKFFTFVTKFLKNNKSGFLVGDSVTWADLVLAEFSSQFQDVADFYKGFPEIKAHSEKVRSIPALKKWIETRPNTIFALAGQEYEDVRVPRDEFPKMKSDMPFGKVPVLEVDGKKLAQSCAIARYALVDALVDQWKDFLNDTRPYFPVKVGIKEGDLNAIIKEKVLPARDKFFTIITKILADNKSGFLVGESVTWVDLLVAEMVVQYADLPDFYAGFPEVKAHSDRVRSIPALKKWIEIRFAGKSAFDEALVDSLADQTKDFFNEVRPYFLANMGFSDGNPELVLPAREKFFTFITKFLENNKSGFLVGDSVTWVDLLLAEMVVQFKKVPDFYTGFPEVKAHYEKVRAIPALKKWIETRPETPF</sequence>
<dbReference type="STRING" id="27835.A0A0N4YME2"/>
<dbReference type="PROSITE" id="PS50404">
    <property type="entry name" value="GST_NTER"/>
    <property type="match status" value="2"/>
</dbReference>
<evidence type="ECO:0000256" key="1">
    <source>
        <dbReference type="ARBA" id="ARBA00012452"/>
    </source>
</evidence>
<gene>
    <name evidence="8" type="ORF">NBR_LOCUS18337</name>
</gene>
<evidence type="ECO:0000256" key="2">
    <source>
        <dbReference type="ARBA" id="ARBA00022679"/>
    </source>
</evidence>
<dbReference type="InterPro" id="IPR050213">
    <property type="entry name" value="GST_superfamily"/>
</dbReference>
<organism evidence="10">
    <name type="scientific">Nippostrongylus brasiliensis</name>
    <name type="common">Rat hookworm</name>
    <dbReference type="NCBI Taxonomy" id="27835"/>
    <lineage>
        <taxon>Eukaryota</taxon>
        <taxon>Metazoa</taxon>
        <taxon>Ecdysozoa</taxon>
        <taxon>Nematoda</taxon>
        <taxon>Chromadorea</taxon>
        <taxon>Rhabditida</taxon>
        <taxon>Rhabditina</taxon>
        <taxon>Rhabditomorpha</taxon>
        <taxon>Strongyloidea</taxon>
        <taxon>Heligmosomidae</taxon>
        <taxon>Nippostrongylus</taxon>
    </lineage>
</organism>
<feature type="domain" description="GST N-terminal" evidence="6">
    <location>
        <begin position="1"/>
        <end position="63"/>
    </location>
</feature>
<dbReference type="PANTHER" id="PTHR11571:SF224">
    <property type="entry name" value="HEMATOPOIETIC PROSTAGLANDIN D SYNTHASE"/>
    <property type="match status" value="1"/>
</dbReference>
<evidence type="ECO:0000259" key="6">
    <source>
        <dbReference type="PROSITE" id="PS50404"/>
    </source>
</evidence>
<evidence type="ECO:0000313" key="10">
    <source>
        <dbReference type="WBParaSite" id="NBR_0001833601-mRNA-1"/>
    </source>
</evidence>
<dbReference type="Gene3D" id="3.40.30.10">
    <property type="entry name" value="Glutaredoxin"/>
    <property type="match status" value="2"/>
</dbReference>
<dbReference type="WBParaSite" id="NBR_0001833601-mRNA-1">
    <property type="protein sequence ID" value="NBR_0001833601-mRNA-1"/>
    <property type="gene ID" value="NBR_0001833601"/>
</dbReference>
<dbReference type="InterPro" id="IPR036282">
    <property type="entry name" value="Glutathione-S-Trfase_C_sf"/>
</dbReference>
<dbReference type="CDD" id="cd03039">
    <property type="entry name" value="GST_N_Sigma_like"/>
    <property type="match status" value="2"/>
</dbReference>
<dbReference type="InterPro" id="IPR004046">
    <property type="entry name" value="GST_C"/>
</dbReference>
<keyword evidence="9" id="KW-1185">Reference proteome</keyword>
<dbReference type="EMBL" id="UYSL01023339">
    <property type="protein sequence ID" value="VDL82062.1"/>
    <property type="molecule type" value="Genomic_DNA"/>
</dbReference>
<dbReference type="CDD" id="cd03192">
    <property type="entry name" value="GST_C_Sigma_like"/>
    <property type="match status" value="3"/>
</dbReference>
<accession>A0A0N4YME2</accession>
<dbReference type="SFLD" id="SFLDS00019">
    <property type="entry name" value="Glutathione_Transferase_(cytos"/>
    <property type="match status" value="2"/>
</dbReference>
<evidence type="ECO:0000313" key="8">
    <source>
        <dbReference type="EMBL" id="VDL82062.1"/>
    </source>
</evidence>
<feature type="domain" description="GST N-terminal" evidence="6">
    <location>
        <begin position="169"/>
        <end position="246"/>
    </location>
</feature>
<reference evidence="10" key="1">
    <citation type="submission" date="2017-02" db="UniProtKB">
        <authorList>
            <consortium name="WormBaseParasite"/>
        </authorList>
    </citation>
    <scope>IDENTIFICATION</scope>
</reference>
<dbReference type="InterPro" id="IPR010987">
    <property type="entry name" value="Glutathione-S-Trfase_C-like"/>
</dbReference>
<evidence type="ECO:0000256" key="3">
    <source>
        <dbReference type="ARBA" id="ARBA00038317"/>
    </source>
</evidence>
<dbReference type="OMA" id="WIEIRFA"/>
<name>A0A0N4YME2_NIPBR</name>
<dbReference type="AlphaFoldDB" id="A0A0N4YME2"/>
<dbReference type="PANTHER" id="PTHR11571">
    <property type="entry name" value="GLUTATHIONE S-TRANSFERASE"/>
    <property type="match status" value="1"/>
</dbReference>
<evidence type="ECO:0000256" key="5">
    <source>
        <dbReference type="ARBA" id="ARBA00078118"/>
    </source>
</evidence>
<dbReference type="InterPro" id="IPR004045">
    <property type="entry name" value="Glutathione_S-Trfase_N"/>
</dbReference>
<protein>
    <recommendedName>
        <fullName evidence="1">glutathione transferase</fullName>
        <ecNumber evidence="1">2.5.1.18</ecNumber>
    </recommendedName>
    <alternativeName>
        <fullName evidence="5">GST class-sigma</fullName>
    </alternativeName>
</protein>
<dbReference type="GO" id="GO:0005737">
    <property type="term" value="C:cytoplasm"/>
    <property type="evidence" value="ECO:0007669"/>
    <property type="project" value="UniProtKB-ARBA"/>
</dbReference>